<evidence type="ECO:0000313" key="2">
    <source>
        <dbReference type="EMBL" id="WUO49989.1"/>
    </source>
</evidence>
<dbReference type="InterPro" id="IPR013517">
    <property type="entry name" value="FG-GAP"/>
</dbReference>
<dbReference type="InterPro" id="IPR028994">
    <property type="entry name" value="Integrin_alpha_N"/>
</dbReference>
<dbReference type="PANTHER" id="PTHR46580:SF4">
    <property type="entry name" value="ATP_GTP-BINDING PROTEIN"/>
    <property type="match status" value="1"/>
</dbReference>
<protein>
    <submittedName>
        <fullName evidence="2">VCBS repeat-containing protein</fullName>
    </submittedName>
</protein>
<dbReference type="Proteomes" id="UP001432075">
    <property type="component" value="Chromosome"/>
</dbReference>
<dbReference type="Pfam" id="PF13517">
    <property type="entry name" value="FG-GAP_3"/>
    <property type="match status" value="1"/>
</dbReference>
<keyword evidence="3" id="KW-1185">Reference proteome</keyword>
<dbReference type="EMBL" id="CP108057">
    <property type="protein sequence ID" value="WUO49989.1"/>
    <property type="molecule type" value="Genomic_DNA"/>
</dbReference>
<evidence type="ECO:0000256" key="1">
    <source>
        <dbReference type="ARBA" id="ARBA00022729"/>
    </source>
</evidence>
<dbReference type="Gene3D" id="2.115.10.10">
    <property type="entry name" value="Tachylectin 2"/>
    <property type="match status" value="1"/>
</dbReference>
<accession>A0ABZ1RU32</accession>
<name>A0ABZ1RU32_9ACTN</name>
<proteinExistence type="predicted"/>
<dbReference type="RefSeq" id="WP_328776983.1">
    <property type="nucleotide sequence ID" value="NZ_CP108057.1"/>
</dbReference>
<keyword evidence="1" id="KW-0732">Signal</keyword>
<sequence>MFSQSRQDQVLPPGVLWQNGTGLVSGVARGKMIYAFSTKPLDGPVAAADGLPASFAKRSNMCEEVEGATSVYACSVWDDEKPNFLIGQDTADLTTVYEGYAYLPRGGDLQAAVAAAQSAGTRPNSPTGGATKLTVKSLERAARNTATFHTPDVPAGASVRHRVEVHALDAGWRNFVYLPGDGSPDRAFTPLARLSDVTTSEGMSCTFGPTIGFYQTNGSCTYPAGEHWIEYTLTVPAGSGTTPLVVDTTSNIYTSGPSQRAKTSFSTGSGAPRRLHYLLARDGGGQLFRYWGDGEDSLAGDRALIGGGWNTYDQLTKLTSVTEYLSYRSDTPAGVVAGTGEVVGRDASGVLWHYRRQFGAQSGFADRTRVGGGWNVYDQLIGAGDIYRDGKPDLLARDKAGVLWLYKGTGNPGSPFQDRVRVAGGWNVYDQLIGSADITGDGRPDLLARDSAGVLWLYKGNDNPTVPFEDRTRIAGGWNVYDQFSLVGDITGDNRADLVARDAAGVLWLYKGNGKQPVPFDDRTRVGSGWNTYGQLL</sequence>
<evidence type="ECO:0000313" key="3">
    <source>
        <dbReference type="Proteomes" id="UP001432075"/>
    </source>
</evidence>
<gene>
    <name evidence="2" type="ORF">OHU17_31450</name>
</gene>
<organism evidence="2 3">
    <name type="scientific">Streptomyces goshikiensis</name>
    <dbReference type="NCBI Taxonomy" id="1942"/>
    <lineage>
        <taxon>Bacteria</taxon>
        <taxon>Bacillati</taxon>
        <taxon>Actinomycetota</taxon>
        <taxon>Actinomycetes</taxon>
        <taxon>Kitasatosporales</taxon>
        <taxon>Streptomycetaceae</taxon>
        <taxon>Streptomyces</taxon>
    </lineage>
</organism>
<dbReference type="SUPFAM" id="SSF69318">
    <property type="entry name" value="Integrin alpha N-terminal domain"/>
    <property type="match status" value="1"/>
</dbReference>
<dbReference type="PANTHER" id="PTHR46580">
    <property type="entry name" value="SENSOR KINASE-RELATED"/>
    <property type="match status" value="1"/>
</dbReference>
<reference evidence="2" key="1">
    <citation type="submission" date="2022-10" db="EMBL/GenBank/DDBJ databases">
        <title>The complete genomes of actinobacterial strains from the NBC collection.</title>
        <authorList>
            <person name="Joergensen T.S."/>
            <person name="Alvarez Arevalo M."/>
            <person name="Sterndorff E.B."/>
            <person name="Faurdal D."/>
            <person name="Vuksanovic O."/>
            <person name="Mourched A.-S."/>
            <person name="Charusanti P."/>
            <person name="Shaw S."/>
            <person name="Blin K."/>
            <person name="Weber T."/>
        </authorList>
    </citation>
    <scope>NUCLEOTIDE SEQUENCE</scope>
    <source>
        <strain evidence="2">NBC_00283</strain>
    </source>
</reference>